<dbReference type="Gene3D" id="2.40.30.10">
    <property type="entry name" value="Translation factors"/>
    <property type="match status" value="1"/>
</dbReference>
<dbReference type="InterPro" id="IPR009050">
    <property type="entry name" value="Globin-like_sf"/>
</dbReference>
<protein>
    <recommendedName>
        <fullName evidence="17">Flavohemoprotein</fullName>
    </recommendedName>
    <alternativeName>
        <fullName evidence="17">Flavohemoglobin</fullName>
    </alternativeName>
    <alternativeName>
        <fullName evidence="17">Hemoglobin-like protein</fullName>
    </alternativeName>
    <alternativeName>
        <fullName evidence="17">Nitric oxide dioxygenase</fullName>
        <shortName evidence="17">NO oxygenase</shortName>
        <shortName evidence="17">NOD</shortName>
        <ecNumber evidence="17">1.14.12.17</ecNumber>
    </alternativeName>
</protein>
<evidence type="ECO:0000256" key="13">
    <source>
        <dbReference type="ARBA" id="ARBA00023027"/>
    </source>
</evidence>
<feature type="binding site" evidence="17">
    <location>
        <begin position="270"/>
        <end position="275"/>
    </location>
    <ligand>
        <name>NADP(+)</name>
        <dbReference type="ChEBI" id="CHEBI:58349"/>
    </ligand>
</feature>
<evidence type="ECO:0000256" key="14">
    <source>
        <dbReference type="ARBA" id="ARBA00025094"/>
    </source>
</evidence>
<evidence type="ECO:0000256" key="4">
    <source>
        <dbReference type="ARBA" id="ARBA00022575"/>
    </source>
</evidence>
<dbReference type="FunFam" id="2.40.30.10:FF:000034">
    <property type="entry name" value="Flavohemoprotein"/>
    <property type="match status" value="1"/>
</dbReference>
<dbReference type="InterPro" id="IPR017938">
    <property type="entry name" value="Riboflavin_synthase-like_b-brl"/>
</dbReference>
<proteinExistence type="inferred from homology"/>
<dbReference type="InterPro" id="IPR023950">
    <property type="entry name" value="Hmp"/>
</dbReference>
<dbReference type="InterPro" id="IPR039261">
    <property type="entry name" value="FNR_nucleotide-bd"/>
</dbReference>
<keyword evidence="10 17" id="KW-0521">NADP</keyword>
<feature type="region of interest" description="Reductase" evidence="17">
    <location>
        <begin position="149"/>
        <end position="396"/>
    </location>
</feature>
<feature type="domain" description="Globin" evidence="18">
    <location>
        <begin position="1"/>
        <end position="138"/>
    </location>
</feature>
<comment type="cofactor">
    <cofactor evidence="17">
        <name>heme b</name>
        <dbReference type="ChEBI" id="CHEBI:60344"/>
    </cofactor>
    <text evidence="17">Binds 1 heme b (iron(II)-protoporphyrin IX) group per subunit.</text>
</comment>
<keyword evidence="4 17" id="KW-0216">Detoxification</keyword>
<feature type="site" description="Influences the redox potential of the prosthetic heme and FAD groups" evidence="17">
    <location>
        <position position="385"/>
    </location>
</feature>
<keyword evidence="8 17" id="KW-0479">Metal-binding</keyword>
<dbReference type="InterPro" id="IPR000971">
    <property type="entry name" value="Globin"/>
</dbReference>
<dbReference type="InterPro" id="IPR001433">
    <property type="entry name" value="OxRdtase_FAD/NAD-bd"/>
</dbReference>
<dbReference type="NCBIfam" id="NF009805">
    <property type="entry name" value="PRK13289.1"/>
    <property type="match status" value="1"/>
</dbReference>
<feature type="binding site" evidence="17">
    <location>
        <begin position="386"/>
        <end position="389"/>
    </location>
    <ligand>
        <name>FAD</name>
        <dbReference type="ChEBI" id="CHEBI:57692"/>
    </ligand>
</feature>
<dbReference type="Pfam" id="PF00970">
    <property type="entry name" value="FAD_binding_6"/>
    <property type="match status" value="1"/>
</dbReference>
<feature type="site" description="Influences the redox potential of the prosthetic heme and FAD groups" evidence="17">
    <location>
        <position position="84"/>
    </location>
</feature>
<evidence type="ECO:0000256" key="7">
    <source>
        <dbReference type="ARBA" id="ARBA00022630"/>
    </source>
</evidence>
<dbReference type="InterPro" id="IPR008333">
    <property type="entry name" value="Cbr1-like_FAD-bd_dom"/>
</dbReference>
<dbReference type="EMBL" id="VZPB01000044">
    <property type="protein sequence ID" value="KAB0577762.1"/>
    <property type="molecule type" value="Genomic_DNA"/>
</dbReference>
<feature type="active site" description="Charge relay system" evidence="17">
    <location>
        <position position="137"/>
    </location>
</feature>
<dbReference type="SUPFAM" id="SSF52343">
    <property type="entry name" value="Ferredoxin reductase-like, C-terminal NADP-linked domain"/>
    <property type="match status" value="1"/>
</dbReference>
<dbReference type="GO" id="GO:0020037">
    <property type="term" value="F:heme binding"/>
    <property type="evidence" value="ECO:0007669"/>
    <property type="project" value="InterPro"/>
</dbReference>
<feature type="binding site" evidence="17">
    <location>
        <begin position="204"/>
        <end position="207"/>
    </location>
    <ligand>
        <name>FAD</name>
        <dbReference type="ChEBI" id="CHEBI:57692"/>
    </ligand>
</feature>
<comment type="similarity">
    <text evidence="1 17">In the C-terminal section; belongs to the flavoprotein pyridine nucleotide cytochrome reductase family.</text>
</comment>
<dbReference type="GO" id="GO:0009636">
    <property type="term" value="P:response to toxic substance"/>
    <property type="evidence" value="ECO:0007669"/>
    <property type="project" value="UniProtKB-KW"/>
</dbReference>
<comment type="similarity">
    <text evidence="2 17">Belongs to the globin family. Two-domain flavohemoproteins subfamily.</text>
</comment>
<evidence type="ECO:0000256" key="9">
    <source>
        <dbReference type="ARBA" id="ARBA00022827"/>
    </source>
</evidence>
<dbReference type="Gene3D" id="3.40.50.80">
    <property type="entry name" value="Nucleotide-binding domain of ferredoxin-NADP reductase (FNR) module"/>
    <property type="match status" value="1"/>
</dbReference>
<dbReference type="GO" id="GO:0071500">
    <property type="term" value="P:cellular response to nitrosative stress"/>
    <property type="evidence" value="ECO:0007669"/>
    <property type="project" value="TreeGrafter"/>
</dbReference>
<dbReference type="PROSITE" id="PS01033">
    <property type="entry name" value="GLOBIN"/>
    <property type="match status" value="1"/>
</dbReference>
<evidence type="ECO:0000313" key="20">
    <source>
        <dbReference type="EMBL" id="KAB0577762.1"/>
    </source>
</evidence>
<dbReference type="HAMAP" id="MF_01252">
    <property type="entry name" value="Hmp"/>
    <property type="match status" value="1"/>
</dbReference>
<dbReference type="PRINTS" id="PR00409">
    <property type="entry name" value="PHDIOXRDTASE"/>
</dbReference>
<dbReference type="GO" id="GO:0071949">
    <property type="term" value="F:FAD binding"/>
    <property type="evidence" value="ECO:0007669"/>
    <property type="project" value="InterPro"/>
</dbReference>
<sequence>MLSAQTIALVKATVPVLQEHGEAITRHFYPLMFREHPEVKAFFNEAHQAGGAQPRALAGAVLAYAAHIDRLDEIAGALPRIIHKHVALGIQPEHYPIVGKCLLQAIREVLGAAATDEIIAAWAEAYQALAEVLIGAEAQLYQANAEQPGGWRGERAMRIARKEAESEVITSFYLEPVDGGALPAFQPGQYLTLVLTIDGQPTRRNYSLSDAPGRPWLRISVKREDGGKVSNWLHDQAQVGDTLQALAPCGDFVLDAQAPAERPLVLVTGGVGITPAMSMLEAAAPSGRPIRFIHAARHGGWHAFAQRVQALAAQHPNVQPFFLYDEPRPQDRPDAVGRVDAALLAAQLPADRDVDLYFLGPKPFMQAVHAAGLAAGVAPERLRWEFFGPLEALQAA</sequence>
<dbReference type="SUPFAM" id="SSF63380">
    <property type="entry name" value="Riboflavin synthase domain-like"/>
    <property type="match status" value="1"/>
</dbReference>
<evidence type="ECO:0000313" key="21">
    <source>
        <dbReference type="Proteomes" id="UP000430120"/>
    </source>
</evidence>
<evidence type="ECO:0000256" key="17">
    <source>
        <dbReference type="HAMAP-Rule" id="MF_01252"/>
    </source>
</evidence>
<gene>
    <name evidence="20" type="primary">hmpA</name>
    <name evidence="17" type="synonym">hmp</name>
    <name evidence="20" type="ORF">F7Q92_15960</name>
</gene>
<feature type="active site" description="Charge relay system" evidence="17">
    <location>
        <position position="95"/>
    </location>
</feature>
<dbReference type="OrthoDB" id="9801223at2"/>
<evidence type="ECO:0000256" key="12">
    <source>
        <dbReference type="ARBA" id="ARBA00023004"/>
    </source>
</evidence>
<dbReference type="CDD" id="cd06184">
    <property type="entry name" value="flavohem_like_fad_nad_binding"/>
    <property type="match status" value="1"/>
</dbReference>
<evidence type="ECO:0000256" key="8">
    <source>
        <dbReference type="ARBA" id="ARBA00022723"/>
    </source>
</evidence>
<evidence type="ECO:0000256" key="5">
    <source>
        <dbReference type="ARBA" id="ARBA00022617"/>
    </source>
</evidence>
<reference evidence="20 21" key="1">
    <citation type="submission" date="2019-09" db="EMBL/GenBank/DDBJ databases">
        <title>Draft genome sequences of 48 bacterial type strains from the CCUG.</title>
        <authorList>
            <person name="Tunovic T."/>
            <person name="Pineiro-Iglesias B."/>
            <person name="Unosson C."/>
            <person name="Inganas E."/>
            <person name="Ohlen M."/>
            <person name="Cardew S."/>
            <person name="Jensie-Markopoulos S."/>
            <person name="Salva-Serra F."/>
            <person name="Jaen-Luchoro D."/>
            <person name="Karlsson R."/>
            <person name="Svensson-Stadler L."/>
            <person name="Chun J."/>
            <person name="Moore E."/>
        </authorList>
    </citation>
    <scope>NUCLEOTIDE SEQUENCE [LARGE SCALE GENOMIC DNA]</scope>
    <source>
        <strain evidence="20 21">CCUG 30977</strain>
    </source>
</reference>
<dbReference type="PROSITE" id="PS51384">
    <property type="entry name" value="FAD_FR"/>
    <property type="match status" value="1"/>
</dbReference>
<dbReference type="EC" id="1.14.12.17" evidence="17"/>
<dbReference type="CDD" id="cd08922">
    <property type="entry name" value="FHb-globin"/>
    <property type="match status" value="1"/>
</dbReference>
<dbReference type="AlphaFoldDB" id="A0A643F9U2"/>
<dbReference type="FunFam" id="1.10.490.10:FF:000003">
    <property type="entry name" value="Flavohemoprotein"/>
    <property type="match status" value="1"/>
</dbReference>
<evidence type="ECO:0000256" key="3">
    <source>
        <dbReference type="ARBA" id="ARBA00022448"/>
    </source>
</evidence>
<feature type="binding site" evidence="17">
    <location>
        <position position="190"/>
    </location>
    <ligand>
        <name>FAD</name>
        <dbReference type="ChEBI" id="CHEBI:57692"/>
    </ligand>
</feature>
<name>A0A643F9U2_IDEDE</name>
<dbReference type="Proteomes" id="UP000430120">
    <property type="component" value="Unassembled WGS sequence"/>
</dbReference>
<dbReference type="GO" id="GO:0046210">
    <property type="term" value="P:nitric oxide catabolic process"/>
    <property type="evidence" value="ECO:0007669"/>
    <property type="project" value="TreeGrafter"/>
</dbReference>
<dbReference type="GO" id="GO:0046872">
    <property type="term" value="F:metal ion binding"/>
    <property type="evidence" value="ECO:0007669"/>
    <property type="project" value="UniProtKB-KW"/>
</dbReference>
<comment type="catalytic activity">
    <reaction evidence="15 17">
        <text>2 nitric oxide + NADH + 2 O2 = 2 nitrate + NAD(+) + H(+)</text>
        <dbReference type="Rhea" id="RHEA:19469"/>
        <dbReference type="ChEBI" id="CHEBI:15378"/>
        <dbReference type="ChEBI" id="CHEBI:15379"/>
        <dbReference type="ChEBI" id="CHEBI:16480"/>
        <dbReference type="ChEBI" id="CHEBI:17632"/>
        <dbReference type="ChEBI" id="CHEBI:57540"/>
        <dbReference type="ChEBI" id="CHEBI:57945"/>
        <dbReference type="EC" id="1.14.12.17"/>
    </reaction>
</comment>
<keyword evidence="13 17" id="KW-0520">NAD</keyword>
<dbReference type="PANTHER" id="PTHR43396">
    <property type="entry name" value="FLAVOHEMOPROTEIN"/>
    <property type="match status" value="1"/>
</dbReference>
<evidence type="ECO:0000256" key="16">
    <source>
        <dbReference type="ARBA" id="ARBA00049433"/>
    </source>
</evidence>
<feature type="domain" description="FAD-binding FR-type" evidence="19">
    <location>
        <begin position="152"/>
        <end position="255"/>
    </location>
</feature>
<evidence type="ECO:0000259" key="18">
    <source>
        <dbReference type="PROSITE" id="PS01033"/>
    </source>
</evidence>
<evidence type="ECO:0000256" key="15">
    <source>
        <dbReference type="ARBA" id="ARBA00048649"/>
    </source>
</evidence>
<evidence type="ECO:0000256" key="11">
    <source>
        <dbReference type="ARBA" id="ARBA00023002"/>
    </source>
</evidence>
<dbReference type="Pfam" id="PF00175">
    <property type="entry name" value="NAD_binding_1"/>
    <property type="match status" value="1"/>
</dbReference>
<evidence type="ECO:0000259" key="19">
    <source>
        <dbReference type="PROSITE" id="PS51384"/>
    </source>
</evidence>
<comment type="catalytic activity">
    <reaction evidence="16 17">
        <text>2 nitric oxide + NADPH + 2 O2 = 2 nitrate + NADP(+) + H(+)</text>
        <dbReference type="Rhea" id="RHEA:19465"/>
        <dbReference type="ChEBI" id="CHEBI:15378"/>
        <dbReference type="ChEBI" id="CHEBI:15379"/>
        <dbReference type="ChEBI" id="CHEBI:16480"/>
        <dbReference type="ChEBI" id="CHEBI:17632"/>
        <dbReference type="ChEBI" id="CHEBI:57783"/>
        <dbReference type="ChEBI" id="CHEBI:58349"/>
        <dbReference type="EC" id="1.14.12.17"/>
    </reaction>
</comment>
<keyword evidence="6 17" id="KW-0561">Oxygen transport</keyword>
<evidence type="ECO:0000256" key="2">
    <source>
        <dbReference type="ARBA" id="ARBA00008414"/>
    </source>
</evidence>
<dbReference type="InterPro" id="IPR012292">
    <property type="entry name" value="Globin/Proto"/>
</dbReference>
<dbReference type="Pfam" id="PF00042">
    <property type="entry name" value="Globin"/>
    <property type="match status" value="1"/>
</dbReference>
<dbReference type="PANTHER" id="PTHR43396:SF3">
    <property type="entry name" value="FLAVOHEMOPROTEIN"/>
    <property type="match status" value="1"/>
</dbReference>
<keyword evidence="3 17" id="KW-0813">Transport</keyword>
<comment type="caution">
    <text evidence="20">The sequence shown here is derived from an EMBL/GenBank/DDBJ whole genome shotgun (WGS) entry which is preliminary data.</text>
</comment>
<comment type="cofactor">
    <cofactor evidence="17">
        <name>FAD</name>
        <dbReference type="ChEBI" id="CHEBI:57692"/>
    </cofactor>
    <text evidence="17">Binds 1 FAD per subunit.</text>
</comment>
<evidence type="ECO:0000256" key="1">
    <source>
        <dbReference type="ARBA" id="ARBA00006401"/>
    </source>
</evidence>
<keyword evidence="5 17" id="KW-0349">Heme</keyword>
<comment type="domain">
    <text evidence="17">Consists of two distinct domains; an N-terminal heme-containing oxygen-binding domain and a C-terminal reductase domain with binding sites for FAD and NAD(P)H.</text>
</comment>
<dbReference type="InterPro" id="IPR017927">
    <property type="entry name" value="FAD-bd_FR_type"/>
</dbReference>
<keyword evidence="12 17" id="KW-0408">Iron</keyword>
<feature type="site" description="Involved in heme-bound ligand stabilization and O-O bond activation" evidence="17">
    <location>
        <position position="29"/>
    </location>
</feature>
<keyword evidence="7 17" id="KW-0285">Flavoprotein</keyword>
<dbReference type="GO" id="GO:0005344">
    <property type="term" value="F:oxygen carrier activity"/>
    <property type="evidence" value="ECO:0007669"/>
    <property type="project" value="UniProtKB-UniRule"/>
</dbReference>
<comment type="function">
    <text evidence="14 17">Is involved in NO detoxification in an aerobic process, termed nitric oxide dioxygenase (NOD) reaction that utilizes O(2) and NAD(P)H to convert NO to nitrate, which protects the bacterium from various noxious nitrogen compounds. Therefore, plays a central role in the inducible response to nitrosative stress.</text>
</comment>
<accession>A0A643F9U2</accession>
<keyword evidence="21" id="KW-1185">Reference proteome</keyword>
<organism evidence="20 21">
    <name type="scientific">Ideonella dechloratans</name>
    <dbReference type="NCBI Taxonomy" id="36863"/>
    <lineage>
        <taxon>Bacteria</taxon>
        <taxon>Pseudomonadati</taxon>
        <taxon>Pseudomonadota</taxon>
        <taxon>Betaproteobacteria</taxon>
        <taxon>Burkholderiales</taxon>
        <taxon>Sphaerotilaceae</taxon>
        <taxon>Ideonella</taxon>
    </lineage>
</organism>
<dbReference type="Gene3D" id="1.10.490.10">
    <property type="entry name" value="Globins"/>
    <property type="match status" value="1"/>
</dbReference>
<keyword evidence="9 17" id="KW-0274">FAD</keyword>
<dbReference type="SUPFAM" id="SSF46458">
    <property type="entry name" value="Globin-like"/>
    <property type="match status" value="1"/>
</dbReference>
<evidence type="ECO:0000256" key="6">
    <source>
        <dbReference type="ARBA" id="ARBA00022621"/>
    </source>
</evidence>
<dbReference type="GO" id="GO:0008941">
    <property type="term" value="F:nitric oxide dioxygenase NAD(P)H activity"/>
    <property type="evidence" value="ECO:0007669"/>
    <property type="project" value="UniProtKB-UniRule"/>
</dbReference>
<feature type="binding site" description="proximal binding residue" evidence="17">
    <location>
        <position position="85"/>
    </location>
    <ligand>
        <name>heme b</name>
        <dbReference type="ChEBI" id="CHEBI:60344"/>
    </ligand>
    <ligandPart>
        <name>Fe</name>
        <dbReference type="ChEBI" id="CHEBI:18248"/>
    </ligandPart>
</feature>
<dbReference type="RefSeq" id="WP_151125100.1">
    <property type="nucleotide sequence ID" value="NZ_CP088082.1"/>
</dbReference>
<keyword evidence="11 17" id="KW-0560">Oxidoreductase</keyword>
<evidence type="ECO:0000256" key="10">
    <source>
        <dbReference type="ARBA" id="ARBA00022857"/>
    </source>
</evidence>
<dbReference type="GO" id="GO:0019825">
    <property type="term" value="F:oxygen binding"/>
    <property type="evidence" value="ECO:0007669"/>
    <property type="project" value="InterPro"/>
</dbReference>